<evidence type="ECO:0000256" key="1">
    <source>
        <dbReference type="SAM" id="SignalP"/>
    </source>
</evidence>
<dbReference type="AlphaFoldDB" id="A0A1I8BBL3"/>
<sequence>MNWKFILIYLIYYINISNSAHVPTILDNLTRQKSEQFIQKMETEFRNPLNVPIIFEFRIALISCIGEEHNNNNDSASIPLLNRIMRDAGRNKSVFDKGDNNLAETILSAIHHDTFLINLSSHQENYLIEIGLMEKIENLLRQIVPISKEKDLPSTEAEDKALQLMKIITDLENHLIKEFQNKFIIPVSNISNTKEINFITITNEALNKLKGNCVASTSSEPSNTKNFLINILKFYGYIYMKLAEIKEANDWIKKFAKDFDHEVEMQIFIENFEIKIEG</sequence>
<protein>
    <submittedName>
        <fullName evidence="3">Uncharacterized protein</fullName>
    </submittedName>
</protein>
<evidence type="ECO:0000313" key="2">
    <source>
        <dbReference type="Proteomes" id="UP000095281"/>
    </source>
</evidence>
<feature type="chain" id="PRO_5009315658" evidence="1">
    <location>
        <begin position="20"/>
        <end position="278"/>
    </location>
</feature>
<keyword evidence="1" id="KW-0732">Signal</keyword>
<feature type="signal peptide" evidence="1">
    <location>
        <begin position="1"/>
        <end position="19"/>
    </location>
</feature>
<evidence type="ECO:0000313" key="3">
    <source>
        <dbReference type="WBParaSite" id="MhA1_Contig1915.frz3.gene7"/>
    </source>
</evidence>
<keyword evidence="2" id="KW-1185">Reference proteome</keyword>
<organism evidence="2 3">
    <name type="scientific">Meloidogyne hapla</name>
    <name type="common">Root-knot nematode worm</name>
    <dbReference type="NCBI Taxonomy" id="6305"/>
    <lineage>
        <taxon>Eukaryota</taxon>
        <taxon>Metazoa</taxon>
        <taxon>Ecdysozoa</taxon>
        <taxon>Nematoda</taxon>
        <taxon>Chromadorea</taxon>
        <taxon>Rhabditida</taxon>
        <taxon>Tylenchina</taxon>
        <taxon>Tylenchomorpha</taxon>
        <taxon>Tylenchoidea</taxon>
        <taxon>Meloidogynidae</taxon>
        <taxon>Meloidogyninae</taxon>
        <taxon>Meloidogyne</taxon>
    </lineage>
</organism>
<accession>A0A1I8BBL3</accession>
<proteinExistence type="predicted"/>
<name>A0A1I8BBL3_MELHA</name>
<dbReference type="Proteomes" id="UP000095281">
    <property type="component" value="Unplaced"/>
</dbReference>
<reference evidence="3" key="1">
    <citation type="submission" date="2016-11" db="UniProtKB">
        <authorList>
            <consortium name="WormBaseParasite"/>
        </authorList>
    </citation>
    <scope>IDENTIFICATION</scope>
</reference>
<dbReference type="WBParaSite" id="MhA1_Contig1915.frz3.gene7">
    <property type="protein sequence ID" value="MhA1_Contig1915.frz3.gene7"/>
    <property type="gene ID" value="MhA1_Contig1915.frz3.gene7"/>
</dbReference>